<feature type="signal peptide" evidence="2">
    <location>
        <begin position="1"/>
        <end position="20"/>
    </location>
</feature>
<keyword evidence="2" id="KW-0732">Signal</keyword>
<dbReference type="EMBL" id="BAAAZU010000024">
    <property type="protein sequence ID" value="GAA3929458.1"/>
    <property type="molecule type" value="Genomic_DNA"/>
</dbReference>
<evidence type="ECO:0000313" key="3">
    <source>
        <dbReference type="EMBL" id="GAA3929458.1"/>
    </source>
</evidence>
<dbReference type="PROSITE" id="PS51257">
    <property type="entry name" value="PROKAR_LIPOPROTEIN"/>
    <property type="match status" value="1"/>
</dbReference>
<keyword evidence="4" id="KW-1185">Reference proteome</keyword>
<evidence type="ECO:0000256" key="1">
    <source>
        <dbReference type="SAM" id="MobiDB-lite"/>
    </source>
</evidence>
<feature type="chain" id="PRO_5045473761" evidence="2">
    <location>
        <begin position="21"/>
        <end position="145"/>
    </location>
</feature>
<proteinExistence type="predicted"/>
<evidence type="ECO:0000256" key="2">
    <source>
        <dbReference type="SAM" id="SignalP"/>
    </source>
</evidence>
<name>A0ABP7MUW3_9GAMM</name>
<organism evidence="3 4">
    <name type="scientific">Luteimonas lutimaris</name>
    <dbReference type="NCBI Taxonomy" id="698645"/>
    <lineage>
        <taxon>Bacteria</taxon>
        <taxon>Pseudomonadati</taxon>
        <taxon>Pseudomonadota</taxon>
        <taxon>Gammaproteobacteria</taxon>
        <taxon>Lysobacterales</taxon>
        <taxon>Lysobacteraceae</taxon>
        <taxon>Luteimonas</taxon>
    </lineage>
</organism>
<feature type="region of interest" description="Disordered" evidence="1">
    <location>
        <begin position="77"/>
        <end position="109"/>
    </location>
</feature>
<accession>A0ABP7MUW3</accession>
<comment type="caution">
    <text evidence="3">The sequence shown here is derived from an EMBL/GenBank/DDBJ whole genome shotgun (WGS) entry which is preliminary data.</text>
</comment>
<gene>
    <name evidence="3" type="ORF">GCM10022229_23930</name>
</gene>
<protein>
    <submittedName>
        <fullName evidence="3">Uncharacterized protein</fullName>
    </submittedName>
</protein>
<dbReference type="Proteomes" id="UP001501727">
    <property type="component" value="Unassembled WGS sequence"/>
</dbReference>
<evidence type="ECO:0000313" key="4">
    <source>
        <dbReference type="Proteomes" id="UP001501727"/>
    </source>
</evidence>
<sequence>MRPISLLFAVPACLSLAACATRLCGTGEPGQPVHINVTYAADHTPRVEPETCRVRSGVEVTWRGPLADSTAFALEFPQGSPGTVTEGTPGRGYRSARSPVTVEAGEGSPRKVTIRVENKGNESIDHKYNVTANGHVLDPHIIIDR</sequence>
<reference evidence="4" key="1">
    <citation type="journal article" date="2019" name="Int. J. Syst. Evol. Microbiol.">
        <title>The Global Catalogue of Microorganisms (GCM) 10K type strain sequencing project: providing services to taxonomists for standard genome sequencing and annotation.</title>
        <authorList>
            <consortium name="The Broad Institute Genomics Platform"/>
            <consortium name="The Broad Institute Genome Sequencing Center for Infectious Disease"/>
            <person name="Wu L."/>
            <person name="Ma J."/>
        </authorList>
    </citation>
    <scope>NUCLEOTIDE SEQUENCE [LARGE SCALE GENOMIC DNA]</scope>
    <source>
        <strain evidence="4">JCM 16916</strain>
    </source>
</reference>